<accession>A0A914N4X8</accession>
<proteinExistence type="predicted"/>
<reference evidence="2" key="1">
    <citation type="submission" date="2022-11" db="UniProtKB">
        <authorList>
            <consortium name="WormBaseParasite"/>
        </authorList>
    </citation>
    <scope>IDENTIFICATION</scope>
</reference>
<dbReference type="WBParaSite" id="Minc3s04020g35301">
    <property type="protein sequence ID" value="Minc3s04020g35301"/>
    <property type="gene ID" value="Minc3s04020g35301"/>
</dbReference>
<dbReference type="AlphaFoldDB" id="A0A914N4X8"/>
<sequence>MMAVLRCSRARFARGDRSEAAAVVSLDIPGFLRSGKYFFKKILCKNKRHSFV</sequence>
<protein>
    <submittedName>
        <fullName evidence="2">Uncharacterized protein</fullName>
    </submittedName>
</protein>
<evidence type="ECO:0000313" key="1">
    <source>
        <dbReference type="Proteomes" id="UP000887563"/>
    </source>
</evidence>
<keyword evidence="1" id="KW-1185">Reference proteome</keyword>
<organism evidence="1 2">
    <name type="scientific">Meloidogyne incognita</name>
    <name type="common">Southern root-knot nematode worm</name>
    <name type="synonym">Oxyuris incognita</name>
    <dbReference type="NCBI Taxonomy" id="6306"/>
    <lineage>
        <taxon>Eukaryota</taxon>
        <taxon>Metazoa</taxon>
        <taxon>Ecdysozoa</taxon>
        <taxon>Nematoda</taxon>
        <taxon>Chromadorea</taxon>
        <taxon>Rhabditida</taxon>
        <taxon>Tylenchina</taxon>
        <taxon>Tylenchomorpha</taxon>
        <taxon>Tylenchoidea</taxon>
        <taxon>Meloidogynidae</taxon>
        <taxon>Meloidogyninae</taxon>
        <taxon>Meloidogyne</taxon>
        <taxon>Meloidogyne incognita group</taxon>
    </lineage>
</organism>
<evidence type="ECO:0000313" key="2">
    <source>
        <dbReference type="WBParaSite" id="Minc3s04020g35301"/>
    </source>
</evidence>
<dbReference type="Proteomes" id="UP000887563">
    <property type="component" value="Unplaced"/>
</dbReference>
<name>A0A914N4X8_MELIC</name>